<evidence type="ECO:0000256" key="1">
    <source>
        <dbReference type="ARBA" id="ARBA00004651"/>
    </source>
</evidence>
<dbReference type="PANTHER" id="PTHR30250">
    <property type="entry name" value="PST FAMILY PREDICTED COLANIC ACID TRANSPORTER"/>
    <property type="match status" value="1"/>
</dbReference>
<evidence type="ECO:0000256" key="6">
    <source>
        <dbReference type="SAM" id="Phobius"/>
    </source>
</evidence>
<dbReference type="Pfam" id="PF01943">
    <property type="entry name" value="Polysacc_synt"/>
    <property type="match status" value="1"/>
</dbReference>
<feature type="transmembrane region" description="Helical" evidence="6">
    <location>
        <begin position="322"/>
        <end position="352"/>
    </location>
</feature>
<feature type="transmembrane region" description="Helical" evidence="6">
    <location>
        <begin position="79"/>
        <end position="99"/>
    </location>
</feature>
<feature type="transmembrane region" description="Helical" evidence="6">
    <location>
        <begin position="186"/>
        <end position="206"/>
    </location>
</feature>
<feature type="transmembrane region" description="Helical" evidence="6">
    <location>
        <begin position="416"/>
        <end position="437"/>
    </location>
</feature>
<feature type="transmembrane region" description="Helical" evidence="6">
    <location>
        <begin position="287"/>
        <end position="310"/>
    </location>
</feature>
<feature type="transmembrane region" description="Helical" evidence="6">
    <location>
        <begin position="392"/>
        <end position="410"/>
    </location>
</feature>
<feature type="transmembrane region" description="Helical" evidence="6">
    <location>
        <begin position="364"/>
        <end position="385"/>
    </location>
</feature>
<organism evidence="7 8">
    <name type="scientific">Nocardioides humilatus</name>
    <dbReference type="NCBI Taxonomy" id="2607660"/>
    <lineage>
        <taxon>Bacteria</taxon>
        <taxon>Bacillati</taxon>
        <taxon>Actinomycetota</taxon>
        <taxon>Actinomycetes</taxon>
        <taxon>Propionibacteriales</taxon>
        <taxon>Nocardioidaceae</taxon>
        <taxon>Nocardioides</taxon>
    </lineage>
</organism>
<dbReference type="PANTHER" id="PTHR30250:SF11">
    <property type="entry name" value="O-ANTIGEN TRANSPORTER-RELATED"/>
    <property type="match status" value="1"/>
</dbReference>
<dbReference type="Proteomes" id="UP000325003">
    <property type="component" value="Unassembled WGS sequence"/>
</dbReference>
<protein>
    <submittedName>
        <fullName evidence="7">Oligosaccharide flippase family protein</fullName>
    </submittedName>
</protein>
<feature type="transmembrane region" description="Helical" evidence="6">
    <location>
        <begin position="255"/>
        <end position="275"/>
    </location>
</feature>
<accession>A0A5B1LB21</accession>
<keyword evidence="4 6" id="KW-1133">Transmembrane helix</keyword>
<reference evidence="7 8" key="2">
    <citation type="submission" date="2019-09" db="EMBL/GenBank/DDBJ databases">
        <authorList>
            <person name="Jin C."/>
        </authorList>
    </citation>
    <scope>NUCLEOTIDE SEQUENCE [LARGE SCALE GENOMIC DNA]</scope>
    <source>
        <strain evidence="7 8">BN130099</strain>
    </source>
</reference>
<evidence type="ECO:0000256" key="5">
    <source>
        <dbReference type="ARBA" id="ARBA00023136"/>
    </source>
</evidence>
<dbReference type="AlphaFoldDB" id="A0A5B1LB21"/>
<keyword evidence="5 6" id="KW-0472">Membrane</keyword>
<keyword evidence="3 6" id="KW-0812">Transmembrane</keyword>
<keyword evidence="8" id="KW-1185">Reference proteome</keyword>
<evidence type="ECO:0000256" key="2">
    <source>
        <dbReference type="ARBA" id="ARBA00022475"/>
    </source>
</evidence>
<gene>
    <name evidence="7" type="ORF">F0U44_14530</name>
</gene>
<evidence type="ECO:0000256" key="3">
    <source>
        <dbReference type="ARBA" id="ARBA00022692"/>
    </source>
</evidence>
<comment type="subcellular location">
    <subcellularLocation>
        <location evidence="1">Cell membrane</location>
        <topology evidence="1">Multi-pass membrane protein</topology>
    </subcellularLocation>
</comment>
<feature type="transmembrane region" description="Helical" evidence="6">
    <location>
        <begin position="153"/>
        <end position="174"/>
    </location>
</feature>
<name>A0A5B1LB21_9ACTN</name>
<reference evidence="7 8" key="1">
    <citation type="submission" date="2019-09" db="EMBL/GenBank/DDBJ databases">
        <title>Nocardioides panacisoli sp. nov., isolated from the soil of a ginseng field.</title>
        <authorList>
            <person name="Cho C."/>
        </authorList>
    </citation>
    <scope>NUCLEOTIDE SEQUENCE [LARGE SCALE GENOMIC DNA]</scope>
    <source>
        <strain evidence="7 8">BN130099</strain>
    </source>
</reference>
<sequence>MLLLLAGATLCRGAVYARRVTSTVDRPQPEDTDSSGPGGSAVLRLLRTSAGIAIAMAVMNVGTYAFQMVAARLLGPSEYGAVAGMMALLMVLSVVQLGLQATAARRIAATPEDVAAIEQTILTTTWRAALVLGAVALLASPLVWWLLRLDGLLSAVLLGLCVVPVTVMGGQAGVLQGERRWLPLSLVYLSVGLPRVLIGGGALLVSATEASAMAGVLVASWIPVAIGSWTLRRRTHRAIVTEHDRDVRRDVRRETYSSSLALLAFVALSNLDVVVARNVLDDHQAGLYAGGLIVTKAVLFLPQFAVVILFPSMSTAGESRSAVMRGLAFLSGLGAACVAGTYLLSGLALVFIGGNDYEDVQSRLWLFAVLGGLLSVLQLLVYAGLAKRGRWTKYLVTLGVLALVGLGSLADSLTRLAVTVAVIDVVVVVLLVALQVFRGKKGTETLAAAG</sequence>
<dbReference type="InterPro" id="IPR050833">
    <property type="entry name" value="Poly_Biosynth_Transport"/>
</dbReference>
<evidence type="ECO:0000256" key="4">
    <source>
        <dbReference type="ARBA" id="ARBA00022989"/>
    </source>
</evidence>
<evidence type="ECO:0000313" key="7">
    <source>
        <dbReference type="EMBL" id="KAA1417862.1"/>
    </source>
</evidence>
<feature type="transmembrane region" description="Helical" evidence="6">
    <location>
        <begin position="128"/>
        <end position="147"/>
    </location>
</feature>
<dbReference type="EMBL" id="VUJV01000004">
    <property type="protein sequence ID" value="KAA1417862.1"/>
    <property type="molecule type" value="Genomic_DNA"/>
</dbReference>
<dbReference type="GO" id="GO:0005886">
    <property type="term" value="C:plasma membrane"/>
    <property type="evidence" value="ECO:0007669"/>
    <property type="project" value="UniProtKB-SubCell"/>
</dbReference>
<feature type="transmembrane region" description="Helical" evidence="6">
    <location>
        <begin position="212"/>
        <end position="231"/>
    </location>
</feature>
<dbReference type="InterPro" id="IPR002797">
    <property type="entry name" value="Polysacc_synth"/>
</dbReference>
<proteinExistence type="predicted"/>
<comment type="caution">
    <text evidence="7">The sequence shown here is derived from an EMBL/GenBank/DDBJ whole genome shotgun (WGS) entry which is preliminary data.</text>
</comment>
<evidence type="ECO:0000313" key="8">
    <source>
        <dbReference type="Proteomes" id="UP000325003"/>
    </source>
</evidence>
<keyword evidence="2" id="KW-1003">Cell membrane</keyword>